<evidence type="ECO:0000256" key="1">
    <source>
        <dbReference type="ARBA" id="ARBA00005234"/>
    </source>
</evidence>
<dbReference type="EMBL" id="KI517465">
    <property type="protein sequence ID" value="ESQ39977.1"/>
    <property type="molecule type" value="Genomic_DNA"/>
</dbReference>
<dbReference type="PANTHER" id="PTHR12606">
    <property type="entry name" value="SENTRIN/SUMO-SPECIFIC PROTEASE"/>
    <property type="match status" value="1"/>
</dbReference>
<dbReference type="Gene3D" id="3.40.395.10">
    <property type="entry name" value="Adenoviral Proteinase, Chain A"/>
    <property type="match status" value="1"/>
</dbReference>
<dbReference type="GO" id="GO:0016926">
    <property type="term" value="P:protein desumoylation"/>
    <property type="evidence" value="ECO:0007669"/>
    <property type="project" value="TreeGrafter"/>
</dbReference>
<dbReference type="OrthoDB" id="1111609at2759"/>
<protein>
    <recommendedName>
        <fullName evidence="6">Ubiquitin-like protease family profile domain-containing protein</fullName>
    </recommendedName>
</protein>
<gene>
    <name evidence="7" type="ORF">EUTSA_v10001219mg</name>
</gene>
<name>V4LC92_EUTSA</name>
<dbReference type="Pfam" id="PF02902">
    <property type="entry name" value="Peptidase_C48"/>
    <property type="match status" value="1"/>
</dbReference>
<accession>V4LC92</accession>
<feature type="region of interest" description="Disordered" evidence="5">
    <location>
        <begin position="1"/>
        <end position="53"/>
    </location>
</feature>
<proteinExistence type="inferred from homology"/>
<evidence type="ECO:0000256" key="2">
    <source>
        <dbReference type="ARBA" id="ARBA00022670"/>
    </source>
</evidence>
<reference evidence="7 8" key="1">
    <citation type="journal article" date="2013" name="Front. Plant Sci.">
        <title>The Reference Genome of the Halophytic Plant Eutrema salsugineum.</title>
        <authorList>
            <person name="Yang R."/>
            <person name="Jarvis D.E."/>
            <person name="Chen H."/>
            <person name="Beilstein M.A."/>
            <person name="Grimwood J."/>
            <person name="Jenkins J."/>
            <person name="Shu S."/>
            <person name="Prochnik S."/>
            <person name="Xin M."/>
            <person name="Ma C."/>
            <person name="Schmutz J."/>
            <person name="Wing R.A."/>
            <person name="Mitchell-Olds T."/>
            <person name="Schumaker K.S."/>
            <person name="Wang X."/>
        </authorList>
    </citation>
    <scope>NUCLEOTIDE SEQUENCE [LARGE SCALE GENOMIC DNA]</scope>
</reference>
<keyword evidence="4" id="KW-0788">Thiol protease</keyword>
<evidence type="ECO:0000259" key="6">
    <source>
        <dbReference type="PROSITE" id="PS50600"/>
    </source>
</evidence>
<comment type="similarity">
    <text evidence="1">Belongs to the peptidase C48 family.</text>
</comment>
<evidence type="ECO:0000256" key="3">
    <source>
        <dbReference type="ARBA" id="ARBA00022801"/>
    </source>
</evidence>
<dbReference type="PROSITE" id="PS50600">
    <property type="entry name" value="ULP_PROTEASE"/>
    <property type="match status" value="1"/>
</dbReference>
<feature type="non-terminal residue" evidence="7">
    <location>
        <position position="1"/>
    </location>
</feature>
<evidence type="ECO:0000256" key="4">
    <source>
        <dbReference type="ARBA" id="ARBA00022807"/>
    </source>
</evidence>
<keyword evidence="2" id="KW-0645">Protease</keyword>
<dbReference type="InterPro" id="IPR038765">
    <property type="entry name" value="Papain-like_cys_pep_sf"/>
</dbReference>
<dbReference type="InterPro" id="IPR003653">
    <property type="entry name" value="Peptidase_C48_C"/>
</dbReference>
<evidence type="ECO:0000313" key="8">
    <source>
        <dbReference type="Proteomes" id="UP000030689"/>
    </source>
</evidence>
<sequence>RTSGNNKECVEIPHPPPKQPRKPTLPPQKQKKLVDPPSGDPLQPSSSFSSLSDPVENARHKAFKANLNKMVEFVSKDDVYEENAHGLRKARNLAPNQKSPFVGSSAVKRIVFGVFAGEGQYDPFQEVERSKYSALLDFITPELDNAVGDTDPIIEFFLQLMTAKANWPILEYGWLGDRHMTAGMHMFRQRYLRDLCPFQRDGRVAFLDPLFTGQWLVEFQRDFLPNPDNWAFRSGYIDVAYGRSPDFAVSNKIWFKDVDLLYICHNIGSKHWIAVEVHLPRKRVHIYDCISTAYPDRKLKQEVRAYARMIPLLLCQLFPGEWTHDQTFHTFIMKNVPQNVQTGDCGVFTFEDYRMFGSWMSPWILLMMRQLQGFD</sequence>
<dbReference type="KEGG" id="eus:EUTSA_v10001219mg"/>
<organism evidence="7 8">
    <name type="scientific">Eutrema salsugineum</name>
    <name type="common">Saltwater cress</name>
    <name type="synonym">Sisymbrium salsugineum</name>
    <dbReference type="NCBI Taxonomy" id="72664"/>
    <lineage>
        <taxon>Eukaryota</taxon>
        <taxon>Viridiplantae</taxon>
        <taxon>Streptophyta</taxon>
        <taxon>Embryophyta</taxon>
        <taxon>Tracheophyta</taxon>
        <taxon>Spermatophyta</taxon>
        <taxon>Magnoliopsida</taxon>
        <taxon>eudicotyledons</taxon>
        <taxon>Gunneridae</taxon>
        <taxon>Pentapetalae</taxon>
        <taxon>rosids</taxon>
        <taxon>malvids</taxon>
        <taxon>Brassicales</taxon>
        <taxon>Brassicaceae</taxon>
        <taxon>Eutremeae</taxon>
        <taxon>Eutrema</taxon>
    </lineage>
</organism>
<evidence type="ECO:0000313" key="7">
    <source>
        <dbReference type="EMBL" id="ESQ39977.1"/>
    </source>
</evidence>
<dbReference type="Proteomes" id="UP000030689">
    <property type="component" value="Unassembled WGS sequence"/>
</dbReference>
<keyword evidence="8" id="KW-1185">Reference proteome</keyword>
<dbReference type="GO" id="GO:0016929">
    <property type="term" value="F:deSUMOylase activity"/>
    <property type="evidence" value="ECO:0007669"/>
    <property type="project" value="TreeGrafter"/>
</dbReference>
<dbReference type="GO" id="GO:0006508">
    <property type="term" value="P:proteolysis"/>
    <property type="evidence" value="ECO:0007669"/>
    <property type="project" value="UniProtKB-KW"/>
</dbReference>
<feature type="domain" description="Ubiquitin-like protease family profile" evidence="6">
    <location>
        <begin position="159"/>
        <end position="356"/>
    </location>
</feature>
<dbReference type="PANTHER" id="PTHR12606:SF136">
    <property type="entry name" value="ULP1 PROTEASE FAMILY PROTEIN"/>
    <property type="match status" value="1"/>
</dbReference>
<dbReference type="AlphaFoldDB" id="V4LC92"/>
<dbReference type="Gramene" id="ESQ39977">
    <property type="protein sequence ID" value="ESQ39977"/>
    <property type="gene ID" value="EUTSA_v10001219mg"/>
</dbReference>
<feature type="compositionally biased region" description="Low complexity" evidence="5">
    <location>
        <begin position="40"/>
        <end position="53"/>
    </location>
</feature>
<evidence type="ECO:0000256" key="5">
    <source>
        <dbReference type="SAM" id="MobiDB-lite"/>
    </source>
</evidence>
<keyword evidence="3" id="KW-0378">Hydrolase</keyword>
<dbReference type="GO" id="GO:0005634">
    <property type="term" value="C:nucleus"/>
    <property type="evidence" value="ECO:0007669"/>
    <property type="project" value="TreeGrafter"/>
</dbReference>
<dbReference type="SUPFAM" id="SSF54001">
    <property type="entry name" value="Cysteine proteinases"/>
    <property type="match status" value="1"/>
</dbReference>
<feature type="compositionally biased region" description="Pro residues" evidence="5">
    <location>
        <begin position="13"/>
        <end position="26"/>
    </location>
</feature>